<feature type="domain" description="Histidine kinase" evidence="7">
    <location>
        <begin position="328"/>
        <end position="544"/>
    </location>
</feature>
<evidence type="ECO:0000256" key="5">
    <source>
        <dbReference type="ARBA" id="ARBA00023136"/>
    </source>
</evidence>
<keyword evidence="2" id="KW-1003">Cell membrane</keyword>
<protein>
    <submittedName>
        <fullName evidence="8">Histidine kinase</fullName>
    </submittedName>
</protein>
<accession>A0A2P8R3Q6</accession>
<evidence type="ECO:0000256" key="1">
    <source>
        <dbReference type="ARBA" id="ARBA00004651"/>
    </source>
</evidence>
<dbReference type="Gene3D" id="3.30.450.20">
    <property type="entry name" value="PAS domain"/>
    <property type="match status" value="2"/>
</dbReference>
<dbReference type="InterPro" id="IPR036890">
    <property type="entry name" value="HATPase_C_sf"/>
</dbReference>
<name>A0A2P8R3Q6_9BACT</name>
<dbReference type="AlphaFoldDB" id="A0A2P8R3Q6"/>
<keyword evidence="5 6" id="KW-0472">Membrane</keyword>
<dbReference type="GO" id="GO:0005886">
    <property type="term" value="C:plasma membrane"/>
    <property type="evidence" value="ECO:0007669"/>
    <property type="project" value="UniProtKB-SubCell"/>
</dbReference>
<dbReference type="Gene3D" id="1.10.287.130">
    <property type="match status" value="1"/>
</dbReference>
<dbReference type="InterPro" id="IPR003594">
    <property type="entry name" value="HATPase_dom"/>
</dbReference>
<keyword evidence="4 6" id="KW-1133">Transmembrane helix</keyword>
<dbReference type="RefSeq" id="WP_106869575.1">
    <property type="nucleotide sequence ID" value="NZ_CP053841.1"/>
</dbReference>
<evidence type="ECO:0000313" key="9">
    <source>
        <dbReference type="Proteomes" id="UP000240535"/>
    </source>
</evidence>
<feature type="transmembrane region" description="Helical" evidence="6">
    <location>
        <begin position="278"/>
        <end position="299"/>
    </location>
</feature>
<sequence length="550" mass="63592">MKIISEYNFKFYIAIVLFSIFIIAFGINIYSNAKNQIVNILDKDKITTSQNIVEMFQFWIDEKILSLISASKLIENEDILEDDGKIKKFMRTFLDASTNFDLVQLLTEDGKVYINGNPYHDKSPEANFNLIWYLDTKATKKPTVNFMPNHKILKEETLNLCVPSYRNKEFVAVFCGVVKVKSIFDKVSDFKLLPNSYSFIVTHSGEVLTQMKDEKLKNKIQKKFKEIFLIDEDITSMTIGSNYISIAEIPSLSWFIGAGTDDTKELDKFFKNVAKDGFILLFLFILLAFMANLMHNLMYKRVKKRKDEYEILLTHRTKMAEAGELISGINHQFIQPVNSLNLMISTLLMLKKENRLSEDMLENMLEKGEKSISLLSSTIEIFRNFYKTSENIQDFSIRECILNLITLMHTELSGVNVQVVLSDFEDKNVYQIENIVQQILLILIHNSKDALVEKFKDDIQKRKITIFVRFDDEKCYIQISEFGVGISDAMSRKIFSQPKTTKEFGNGIGLYFGKRLANSKISGDIRLLNSVNPTIFELSFDRKLKDKKDE</sequence>
<dbReference type="EMBL" id="PDHH01000001">
    <property type="protein sequence ID" value="PSM53115.1"/>
    <property type="molecule type" value="Genomic_DNA"/>
</dbReference>
<gene>
    <name evidence="8" type="ORF">CQ405_00765</name>
</gene>
<evidence type="ECO:0000256" key="3">
    <source>
        <dbReference type="ARBA" id="ARBA00022692"/>
    </source>
</evidence>
<dbReference type="PROSITE" id="PS50109">
    <property type="entry name" value="HIS_KIN"/>
    <property type="match status" value="1"/>
</dbReference>
<keyword evidence="8" id="KW-0418">Kinase</keyword>
<dbReference type="InterPro" id="IPR005467">
    <property type="entry name" value="His_kinase_dom"/>
</dbReference>
<dbReference type="OrthoDB" id="5351074at2"/>
<dbReference type="InterPro" id="IPR033479">
    <property type="entry name" value="dCache_1"/>
</dbReference>
<dbReference type="GO" id="GO:0016301">
    <property type="term" value="F:kinase activity"/>
    <property type="evidence" value="ECO:0007669"/>
    <property type="project" value="UniProtKB-KW"/>
</dbReference>
<keyword evidence="3 6" id="KW-0812">Transmembrane</keyword>
<feature type="transmembrane region" description="Helical" evidence="6">
    <location>
        <begin position="12"/>
        <end position="30"/>
    </location>
</feature>
<evidence type="ECO:0000259" key="7">
    <source>
        <dbReference type="PROSITE" id="PS50109"/>
    </source>
</evidence>
<evidence type="ECO:0000256" key="6">
    <source>
        <dbReference type="SAM" id="Phobius"/>
    </source>
</evidence>
<reference evidence="9" key="1">
    <citation type="submission" date="2017-10" db="EMBL/GenBank/DDBJ databases">
        <title>Campylobacter species from seals.</title>
        <authorList>
            <person name="Gilbert M.J."/>
            <person name="Zomer A.L."/>
            <person name="Timmerman A.J."/>
            <person name="Duim B."/>
            <person name="Wagenaar J.A."/>
        </authorList>
    </citation>
    <scope>NUCLEOTIDE SEQUENCE [LARGE SCALE GENOMIC DNA]</scope>
    <source>
        <strain evidence="9">17S00004-5</strain>
    </source>
</reference>
<evidence type="ECO:0000313" key="8">
    <source>
        <dbReference type="EMBL" id="PSM53115.1"/>
    </source>
</evidence>
<dbReference type="Proteomes" id="UP000240535">
    <property type="component" value="Unassembled WGS sequence"/>
</dbReference>
<comment type="caution">
    <text evidence="8">The sequence shown here is derived from an EMBL/GenBank/DDBJ whole genome shotgun (WGS) entry which is preliminary data.</text>
</comment>
<evidence type="ECO:0000256" key="4">
    <source>
        <dbReference type="ARBA" id="ARBA00022989"/>
    </source>
</evidence>
<dbReference type="Pfam" id="PF02743">
    <property type="entry name" value="dCache_1"/>
    <property type="match status" value="1"/>
</dbReference>
<evidence type="ECO:0000256" key="2">
    <source>
        <dbReference type="ARBA" id="ARBA00022475"/>
    </source>
</evidence>
<keyword evidence="9" id="KW-1185">Reference proteome</keyword>
<keyword evidence="8" id="KW-0808">Transferase</keyword>
<comment type="subcellular location">
    <subcellularLocation>
        <location evidence="1">Cell membrane</location>
        <topology evidence="1">Multi-pass membrane protein</topology>
    </subcellularLocation>
</comment>
<organism evidence="8 9">
    <name type="scientific">Campylobacter blaseri</name>
    <dbReference type="NCBI Taxonomy" id="2042961"/>
    <lineage>
        <taxon>Bacteria</taxon>
        <taxon>Pseudomonadati</taxon>
        <taxon>Campylobacterota</taxon>
        <taxon>Epsilonproteobacteria</taxon>
        <taxon>Campylobacterales</taxon>
        <taxon>Campylobacteraceae</taxon>
        <taxon>Campylobacter</taxon>
    </lineage>
</organism>
<dbReference type="SUPFAM" id="SSF55874">
    <property type="entry name" value="ATPase domain of HSP90 chaperone/DNA topoisomerase II/histidine kinase"/>
    <property type="match status" value="1"/>
</dbReference>
<dbReference type="Pfam" id="PF02518">
    <property type="entry name" value="HATPase_c"/>
    <property type="match status" value="1"/>
</dbReference>
<dbReference type="Gene3D" id="3.30.565.10">
    <property type="entry name" value="Histidine kinase-like ATPase, C-terminal domain"/>
    <property type="match status" value="1"/>
</dbReference>
<proteinExistence type="predicted"/>